<evidence type="ECO:0000313" key="2">
    <source>
        <dbReference type="Proteomes" id="UP000636709"/>
    </source>
</evidence>
<organism evidence="1 2">
    <name type="scientific">Digitaria exilis</name>
    <dbReference type="NCBI Taxonomy" id="1010633"/>
    <lineage>
        <taxon>Eukaryota</taxon>
        <taxon>Viridiplantae</taxon>
        <taxon>Streptophyta</taxon>
        <taxon>Embryophyta</taxon>
        <taxon>Tracheophyta</taxon>
        <taxon>Spermatophyta</taxon>
        <taxon>Magnoliopsida</taxon>
        <taxon>Liliopsida</taxon>
        <taxon>Poales</taxon>
        <taxon>Poaceae</taxon>
        <taxon>PACMAD clade</taxon>
        <taxon>Panicoideae</taxon>
        <taxon>Panicodae</taxon>
        <taxon>Paniceae</taxon>
        <taxon>Anthephorinae</taxon>
        <taxon>Digitaria</taxon>
    </lineage>
</organism>
<dbReference type="AlphaFoldDB" id="A0A835ASS3"/>
<comment type="caution">
    <text evidence="1">The sequence shown here is derived from an EMBL/GenBank/DDBJ whole genome shotgun (WGS) entry which is preliminary data.</text>
</comment>
<keyword evidence="2" id="KW-1185">Reference proteome</keyword>
<accession>A0A835ASS3</accession>
<protein>
    <submittedName>
        <fullName evidence="1">Uncharacterized protein</fullName>
    </submittedName>
</protein>
<reference evidence="1" key="1">
    <citation type="submission" date="2020-07" db="EMBL/GenBank/DDBJ databases">
        <title>Genome sequence and genetic diversity analysis of an under-domesticated orphan crop, white fonio (Digitaria exilis).</title>
        <authorList>
            <person name="Bennetzen J.L."/>
            <person name="Chen S."/>
            <person name="Ma X."/>
            <person name="Wang X."/>
            <person name="Yssel A.E.J."/>
            <person name="Chaluvadi S.R."/>
            <person name="Johnson M."/>
            <person name="Gangashetty P."/>
            <person name="Hamidou F."/>
            <person name="Sanogo M.D."/>
            <person name="Zwaenepoel A."/>
            <person name="Wallace J."/>
            <person name="Van De Peer Y."/>
            <person name="Van Deynze A."/>
        </authorList>
    </citation>
    <scope>NUCLEOTIDE SEQUENCE</scope>
    <source>
        <tissue evidence="1">Leaves</tissue>
    </source>
</reference>
<sequence>MLQWNAYTLTLCREDVTNTSTYDPCQLCAYDKDTFVLYDACYLRFCNHNFIASATDSGDPLILLNSQNASLPVNVFDTIVHALCILFSPEPRRCGCLHRCCCHGAAGYAFCAN</sequence>
<evidence type="ECO:0000313" key="1">
    <source>
        <dbReference type="EMBL" id="KAF8669156.1"/>
    </source>
</evidence>
<dbReference type="Proteomes" id="UP000636709">
    <property type="component" value="Unassembled WGS sequence"/>
</dbReference>
<gene>
    <name evidence="1" type="ORF">HU200_051483</name>
</gene>
<dbReference type="EMBL" id="JACEFO010002272">
    <property type="protein sequence ID" value="KAF8669156.1"/>
    <property type="molecule type" value="Genomic_DNA"/>
</dbReference>
<name>A0A835ASS3_9POAL</name>
<proteinExistence type="predicted"/>